<protein>
    <submittedName>
        <fullName evidence="1">Uncharacterized protein</fullName>
    </submittedName>
</protein>
<dbReference type="AlphaFoldDB" id="A0A8J2Z667"/>
<reference evidence="1" key="1">
    <citation type="journal article" date="2014" name="Int. J. Syst. Evol. Microbiol.">
        <title>Complete genome sequence of Corynebacterium casei LMG S-19264T (=DSM 44701T), isolated from a smear-ripened cheese.</title>
        <authorList>
            <consortium name="US DOE Joint Genome Institute (JGI-PGF)"/>
            <person name="Walter F."/>
            <person name="Albersmeier A."/>
            <person name="Kalinowski J."/>
            <person name="Ruckert C."/>
        </authorList>
    </citation>
    <scope>NUCLEOTIDE SEQUENCE</scope>
    <source>
        <strain evidence="1">CGMCC 1.15758</strain>
    </source>
</reference>
<dbReference type="EMBL" id="BMJS01000032">
    <property type="protein sequence ID" value="GGG04628.1"/>
    <property type="molecule type" value="Genomic_DNA"/>
</dbReference>
<proteinExistence type="predicted"/>
<reference evidence="1" key="2">
    <citation type="submission" date="2020-09" db="EMBL/GenBank/DDBJ databases">
        <authorList>
            <person name="Sun Q."/>
            <person name="Zhou Y."/>
        </authorList>
    </citation>
    <scope>NUCLEOTIDE SEQUENCE</scope>
    <source>
        <strain evidence="1">CGMCC 1.15758</strain>
    </source>
</reference>
<dbReference type="RefSeq" id="WP_117003584.1">
    <property type="nucleotide sequence ID" value="NZ_BMJS01000032.1"/>
</dbReference>
<sequence length="163" mass="16698">MAKHAIAMNSDGISVAVKGKEEKEVCNIQYKSAGDAVLQIGNEYSLKAEKTIAFVVGDITVKVTTDEVLIQKSSTSISLKDKDIKLAVGSSVIEVKDGEITLNADKVSITGSSSLSLKSTSSASLQGGSVAVKATQAASVQGMTVDIKGTTSTTVKGLTTSVG</sequence>
<evidence type="ECO:0000313" key="2">
    <source>
        <dbReference type="Proteomes" id="UP000636949"/>
    </source>
</evidence>
<dbReference type="Proteomes" id="UP000636949">
    <property type="component" value="Unassembled WGS sequence"/>
</dbReference>
<dbReference type="NCBIfam" id="NF041249">
    <property type="entry name" value="T6SS_TssI_Fran"/>
    <property type="match status" value="1"/>
</dbReference>
<keyword evidence="2" id="KW-1185">Reference proteome</keyword>
<evidence type="ECO:0000313" key="1">
    <source>
        <dbReference type="EMBL" id="GGG04628.1"/>
    </source>
</evidence>
<gene>
    <name evidence="1" type="ORF">GCM10010995_22570</name>
</gene>
<accession>A0A8J2Z667</accession>
<name>A0A8J2Z667_9GAMM</name>
<organism evidence="1 2">
    <name type="scientific">Cysteiniphilum litorale</name>
    <dbReference type="NCBI Taxonomy" id="2056700"/>
    <lineage>
        <taxon>Bacteria</taxon>
        <taxon>Pseudomonadati</taxon>
        <taxon>Pseudomonadota</taxon>
        <taxon>Gammaproteobacteria</taxon>
        <taxon>Thiotrichales</taxon>
        <taxon>Fastidiosibacteraceae</taxon>
        <taxon>Cysteiniphilum</taxon>
    </lineage>
</organism>
<comment type="caution">
    <text evidence="1">The sequence shown here is derived from an EMBL/GenBank/DDBJ whole genome shotgun (WGS) entry which is preliminary data.</text>
</comment>
<dbReference type="OrthoDB" id="5624189at2"/>